<keyword evidence="2" id="KW-1185">Reference proteome</keyword>
<dbReference type="GO" id="GO:0019005">
    <property type="term" value="C:SCF ubiquitin ligase complex"/>
    <property type="evidence" value="ECO:0007669"/>
    <property type="project" value="TreeGrafter"/>
</dbReference>
<dbReference type="AlphaFoldDB" id="A0A2G8RWA6"/>
<dbReference type="PANTHER" id="PTHR13318">
    <property type="entry name" value="PARTNER OF PAIRED, ISOFORM B-RELATED"/>
    <property type="match status" value="1"/>
</dbReference>
<dbReference type="EMBL" id="AYKW01000045">
    <property type="protein sequence ID" value="PIL25777.1"/>
    <property type="molecule type" value="Genomic_DNA"/>
</dbReference>
<proteinExistence type="predicted"/>
<gene>
    <name evidence="1" type="ORF">GSI_11527</name>
</gene>
<sequence>MNNRPMDTGVLRLLNPSFMRKLYVTFPFASKEKLRLLGMALKGCVALMQNLEVLSVSVDLAVSDLDLFLPDMESLPRLHPRLRNLDLDHFRGVSAELNDLRHLAALPDLEDLTVMIRRCGDPIDWSIKFQALRNLTVSCSDFLVVGTFLVHIDAPQLRTLSVSERHARPDDMPQELAIHLRTLVTKCPALTSFRWRSSQAHMRGVGYLGTRRIGVPLAELVSPLLALRTLQHFFASFSGPTVPYTPEDLHAFAEAWPGLETFYLYDEGPQHSDEGRYADVESITAFARRCPRLRSIHIPVVRLDLSTGPGASDSELVEPVASPPALHSLPTSSPAGLHDIFYHILWHLTPSASNGDIKRLKRALASGKFFTSIKNLQGLSMEAQDLTPMLNMKSLPRSHPCLYSLKLNRGAYVGLSDLRSLSNLPNLEYLDVSPRSFWGPSDLPITLSGLLSLTLSDTHLGDTSILLTRLEAPRLQSFSFSETHGDSSCMSQEIPDDLRTLVAKYPALTSFKWTSMQTHAPRRGYAGNRQCDVPLAELVAPLLAHRAMRRFSVEFRGPIVPYTPADFRAFAEAWPDLETFRLYHDRGRMSDRIQQRAAVESVMAFARHCPRLRNLKIPRVMQHDSDPSVDSVHLPAAPHCLRELWVNYVAHSEFSRSREFEVQFRGLMERIFPFATILPMAPCIPR</sequence>
<evidence type="ECO:0000313" key="1">
    <source>
        <dbReference type="EMBL" id="PIL25777.1"/>
    </source>
</evidence>
<comment type="caution">
    <text evidence="1">The sequence shown here is derived from an EMBL/GenBank/DDBJ whole genome shotgun (WGS) entry which is preliminary data.</text>
</comment>
<accession>A0A2G8RWA6</accession>
<evidence type="ECO:0008006" key="3">
    <source>
        <dbReference type="Google" id="ProtNLM"/>
    </source>
</evidence>
<organism evidence="1 2">
    <name type="scientific">Ganoderma sinense ZZ0214-1</name>
    <dbReference type="NCBI Taxonomy" id="1077348"/>
    <lineage>
        <taxon>Eukaryota</taxon>
        <taxon>Fungi</taxon>
        <taxon>Dikarya</taxon>
        <taxon>Basidiomycota</taxon>
        <taxon>Agaricomycotina</taxon>
        <taxon>Agaricomycetes</taxon>
        <taxon>Polyporales</taxon>
        <taxon>Polyporaceae</taxon>
        <taxon>Ganoderma</taxon>
    </lineage>
</organism>
<evidence type="ECO:0000313" key="2">
    <source>
        <dbReference type="Proteomes" id="UP000230002"/>
    </source>
</evidence>
<dbReference type="Gene3D" id="3.80.10.10">
    <property type="entry name" value="Ribonuclease Inhibitor"/>
    <property type="match status" value="2"/>
</dbReference>
<reference evidence="1 2" key="1">
    <citation type="journal article" date="2015" name="Sci. Rep.">
        <title>Chromosome-level genome map provides insights into diverse defense mechanisms in the medicinal fungus Ganoderma sinense.</title>
        <authorList>
            <person name="Zhu Y."/>
            <person name="Xu J."/>
            <person name="Sun C."/>
            <person name="Zhou S."/>
            <person name="Xu H."/>
            <person name="Nelson D.R."/>
            <person name="Qian J."/>
            <person name="Song J."/>
            <person name="Luo H."/>
            <person name="Xiang L."/>
            <person name="Li Y."/>
            <person name="Xu Z."/>
            <person name="Ji A."/>
            <person name="Wang L."/>
            <person name="Lu S."/>
            <person name="Hayward A."/>
            <person name="Sun W."/>
            <person name="Li X."/>
            <person name="Schwartz D.C."/>
            <person name="Wang Y."/>
            <person name="Chen S."/>
        </authorList>
    </citation>
    <scope>NUCLEOTIDE SEQUENCE [LARGE SCALE GENOMIC DNA]</scope>
    <source>
        <strain evidence="1 2">ZZ0214-1</strain>
    </source>
</reference>
<protein>
    <recommendedName>
        <fullName evidence="3">F-box domain-containing protein</fullName>
    </recommendedName>
</protein>
<dbReference type="Proteomes" id="UP000230002">
    <property type="component" value="Unassembled WGS sequence"/>
</dbReference>
<dbReference type="SUPFAM" id="SSF52047">
    <property type="entry name" value="RNI-like"/>
    <property type="match status" value="2"/>
</dbReference>
<name>A0A2G8RWA6_9APHY</name>
<dbReference type="InterPro" id="IPR032675">
    <property type="entry name" value="LRR_dom_sf"/>
</dbReference>
<dbReference type="GO" id="GO:0031146">
    <property type="term" value="P:SCF-dependent proteasomal ubiquitin-dependent protein catabolic process"/>
    <property type="evidence" value="ECO:0007669"/>
    <property type="project" value="TreeGrafter"/>
</dbReference>